<evidence type="ECO:0000256" key="2">
    <source>
        <dbReference type="ARBA" id="ARBA00023163"/>
    </source>
</evidence>
<dbReference type="CDD" id="cd03137">
    <property type="entry name" value="GATase1_AraC_1"/>
    <property type="match status" value="1"/>
</dbReference>
<evidence type="ECO:0000313" key="4">
    <source>
        <dbReference type="EMBL" id="ACO34357.1"/>
    </source>
</evidence>
<dbReference type="OrthoDB" id="6382410at2"/>
<dbReference type="SMART" id="SM00342">
    <property type="entry name" value="HTH_ARAC"/>
    <property type="match status" value="1"/>
</dbReference>
<accession>C1F1R1</accession>
<dbReference type="InterPro" id="IPR029062">
    <property type="entry name" value="Class_I_gatase-like"/>
</dbReference>
<dbReference type="KEGG" id="aca:ACP_0669"/>
<dbReference type="Gene3D" id="1.10.10.60">
    <property type="entry name" value="Homeodomain-like"/>
    <property type="match status" value="1"/>
</dbReference>
<name>C1F1R1_ACIC5</name>
<dbReference type="InterPro" id="IPR002818">
    <property type="entry name" value="DJ-1/PfpI"/>
</dbReference>
<dbReference type="Pfam" id="PF01965">
    <property type="entry name" value="DJ-1_PfpI"/>
    <property type="match status" value="1"/>
</dbReference>
<evidence type="ECO:0000313" key="5">
    <source>
        <dbReference type="Proteomes" id="UP000002207"/>
    </source>
</evidence>
<evidence type="ECO:0000256" key="1">
    <source>
        <dbReference type="ARBA" id="ARBA00023015"/>
    </source>
</evidence>
<dbReference type="RefSeq" id="WP_015895845.1">
    <property type="nucleotide sequence ID" value="NC_012483.1"/>
</dbReference>
<reference evidence="4 5" key="1">
    <citation type="journal article" date="2009" name="Appl. Environ. Microbiol.">
        <title>Three genomes from the phylum Acidobacteria provide insight into the lifestyles of these microorganisms in soils.</title>
        <authorList>
            <person name="Ward N.L."/>
            <person name="Challacombe J.F."/>
            <person name="Janssen P.H."/>
            <person name="Henrissat B."/>
            <person name="Coutinho P.M."/>
            <person name="Wu M."/>
            <person name="Xie G."/>
            <person name="Haft D.H."/>
            <person name="Sait M."/>
            <person name="Badger J."/>
            <person name="Barabote R.D."/>
            <person name="Bradley B."/>
            <person name="Brettin T.S."/>
            <person name="Brinkac L.M."/>
            <person name="Bruce D."/>
            <person name="Creasy T."/>
            <person name="Daugherty S.C."/>
            <person name="Davidsen T.M."/>
            <person name="DeBoy R.T."/>
            <person name="Detter J.C."/>
            <person name="Dodson R.J."/>
            <person name="Durkin A.S."/>
            <person name="Ganapathy A."/>
            <person name="Gwinn-Giglio M."/>
            <person name="Han C.S."/>
            <person name="Khouri H."/>
            <person name="Kiss H."/>
            <person name="Kothari S.P."/>
            <person name="Madupu R."/>
            <person name="Nelson K.E."/>
            <person name="Nelson W.C."/>
            <person name="Paulsen I."/>
            <person name="Penn K."/>
            <person name="Ren Q."/>
            <person name="Rosovitz M.J."/>
            <person name="Selengut J.D."/>
            <person name="Shrivastava S."/>
            <person name="Sullivan S.A."/>
            <person name="Tapia R."/>
            <person name="Thompson L.S."/>
            <person name="Watkins K.L."/>
            <person name="Yang Q."/>
            <person name="Yu C."/>
            <person name="Zafar N."/>
            <person name="Zhou L."/>
            <person name="Kuske C.R."/>
        </authorList>
    </citation>
    <scope>NUCLEOTIDE SEQUENCE [LARGE SCALE GENOMIC DNA]</scope>
    <source>
        <strain evidence="5">ATCC 51196 / DSM 11244 / BCRC 80197 / JCM 7670 / NBRC 15755 / NCIMB 13165 / 161</strain>
    </source>
</reference>
<keyword evidence="5" id="KW-1185">Reference proteome</keyword>
<dbReference type="HOGENOM" id="CLU_000445_59_0_0"/>
<dbReference type="Pfam" id="PF12833">
    <property type="entry name" value="HTH_18"/>
    <property type="match status" value="1"/>
</dbReference>
<evidence type="ECO:0000259" key="3">
    <source>
        <dbReference type="PROSITE" id="PS01124"/>
    </source>
</evidence>
<protein>
    <submittedName>
        <fullName evidence="4">Transcriptional regulator, AraC family</fullName>
    </submittedName>
</protein>
<sequence length="320" mass="35342">MSRRIGFFVYPGHQMLDLSGPLCVFEDANLLAGEELYQIHIFSAEGGVVRNSVGLGIDTLRIGRRKLDTLIVVGGKLPNEFDPFILRSLLAQSKLARRIASVCTGAFLLAQAGLLRGKRATTHWRYAHLLEKEFPQTKVNGDAIFVKDGNTWTSAGIAAGMDLALALIQEDHGISLSKAVAQDLVIYHRRPGGQTQFSALADMSPATERMQQIIGHIRENLSNSLSMEELAGVAHLSVRQFGRIFKAETGETPSKAVERIRAEVAHSLVEQTSEPVEMIAEQVGFSDPERMRRAFLRIYGHPPQAVRRNARMVMRASSEI</sequence>
<dbReference type="Gene3D" id="3.40.50.880">
    <property type="match status" value="1"/>
</dbReference>
<dbReference type="Proteomes" id="UP000002207">
    <property type="component" value="Chromosome"/>
</dbReference>
<dbReference type="PROSITE" id="PS01124">
    <property type="entry name" value="HTH_ARAC_FAMILY_2"/>
    <property type="match status" value="1"/>
</dbReference>
<dbReference type="GO" id="GO:0043565">
    <property type="term" value="F:sequence-specific DNA binding"/>
    <property type="evidence" value="ECO:0007669"/>
    <property type="project" value="InterPro"/>
</dbReference>
<dbReference type="eggNOG" id="COG4977">
    <property type="taxonomic scope" value="Bacteria"/>
</dbReference>
<dbReference type="PANTHER" id="PTHR43130">
    <property type="entry name" value="ARAC-FAMILY TRANSCRIPTIONAL REGULATOR"/>
    <property type="match status" value="1"/>
</dbReference>
<dbReference type="InParanoid" id="C1F1R1"/>
<keyword evidence="2" id="KW-0804">Transcription</keyword>
<organism evidence="4 5">
    <name type="scientific">Acidobacterium capsulatum (strain ATCC 51196 / DSM 11244 / BCRC 80197 / JCM 7670 / NBRC 15755 / NCIMB 13165 / 161)</name>
    <dbReference type="NCBI Taxonomy" id="240015"/>
    <lineage>
        <taxon>Bacteria</taxon>
        <taxon>Pseudomonadati</taxon>
        <taxon>Acidobacteriota</taxon>
        <taxon>Terriglobia</taxon>
        <taxon>Terriglobales</taxon>
        <taxon>Acidobacteriaceae</taxon>
        <taxon>Acidobacterium</taxon>
    </lineage>
</organism>
<feature type="domain" description="HTH araC/xylS-type" evidence="3">
    <location>
        <begin position="211"/>
        <end position="309"/>
    </location>
</feature>
<dbReference type="EMBL" id="CP001472">
    <property type="protein sequence ID" value="ACO34357.1"/>
    <property type="molecule type" value="Genomic_DNA"/>
</dbReference>
<dbReference type="InterPro" id="IPR009057">
    <property type="entry name" value="Homeodomain-like_sf"/>
</dbReference>
<dbReference type="PANTHER" id="PTHR43130:SF3">
    <property type="entry name" value="HTH-TYPE TRANSCRIPTIONAL REGULATOR RV1931C"/>
    <property type="match status" value="1"/>
</dbReference>
<dbReference type="InterPro" id="IPR018060">
    <property type="entry name" value="HTH_AraC"/>
</dbReference>
<dbReference type="SUPFAM" id="SSF52317">
    <property type="entry name" value="Class I glutamine amidotransferase-like"/>
    <property type="match status" value="1"/>
</dbReference>
<proteinExistence type="predicted"/>
<dbReference type="InterPro" id="IPR052158">
    <property type="entry name" value="INH-QAR"/>
</dbReference>
<dbReference type="GO" id="GO:0003700">
    <property type="term" value="F:DNA-binding transcription factor activity"/>
    <property type="evidence" value="ECO:0007669"/>
    <property type="project" value="InterPro"/>
</dbReference>
<gene>
    <name evidence="4" type="ordered locus">ACP_0669</name>
</gene>
<dbReference type="STRING" id="240015.ACP_0669"/>
<dbReference type="AlphaFoldDB" id="C1F1R1"/>
<keyword evidence="1" id="KW-0805">Transcription regulation</keyword>
<dbReference type="SUPFAM" id="SSF46689">
    <property type="entry name" value="Homeodomain-like"/>
    <property type="match status" value="2"/>
</dbReference>